<feature type="region of interest" description="Disordered" evidence="1">
    <location>
        <begin position="27"/>
        <end position="62"/>
    </location>
</feature>
<proteinExistence type="predicted"/>
<protein>
    <submittedName>
        <fullName evidence="2">Uncharacterized protein</fullName>
    </submittedName>
</protein>
<dbReference type="Proteomes" id="UP000277204">
    <property type="component" value="Unassembled WGS sequence"/>
</dbReference>
<dbReference type="EMBL" id="UZAI01009293">
    <property type="protein sequence ID" value="VDP04345.1"/>
    <property type="molecule type" value="Genomic_DNA"/>
</dbReference>
<evidence type="ECO:0000313" key="3">
    <source>
        <dbReference type="Proteomes" id="UP000277204"/>
    </source>
</evidence>
<name>A0A183MAV9_9TREM</name>
<reference evidence="2 3" key="1">
    <citation type="submission" date="2018-11" db="EMBL/GenBank/DDBJ databases">
        <authorList>
            <consortium name="Pathogen Informatics"/>
        </authorList>
    </citation>
    <scope>NUCLEOTIDE SEQUENCE [LARGE SCALE GENOMIC DNA]</scope>
    <source>
        <strain evidence="2 3">Zambia</strain>
    </source>
</reference>
<keyword evidence="3" id="KW-1185">Reference proteome</keyword>
<sequence length="118" mass="14091">MLNLKRNHHHNEWISIETLDKIQERKNKKTTINNRRTRTEKVKTQAEYTEANKQGKRNMGSEKHKYVEDILMTVEKSVTEGNIKQLYDTTKKLVGRYSKPVRDKEGKPIIEIQEQRNR</sequence>
<accession>A0A183MAV9</accession>
<organism evidence="2 3">
    <name type="scientific">Schistosoma margrebowiei</name>
    <dbReference type="NCBI Taxonomy" id="48269"/>
    <lineage>
        <taxon>Eukaryota</taxon>
        <taxon>Metazoa</taxon>
        <taxon>Spiralia</taxon>
        <taxon>Lophotrochozoa</taxon>
        <taxon>Platyhelminthes</taxon>
        <taxon>Trematoda</taxon>
        <taxon>Digenea</taxon>
        <taxon>Strigeidida</taxon>
        <taxon>Schistosomatoidea</taxon>
        <taxon>Schistosomatidae</taxon>
        <taxon>Schistosoma</taxon>
    </lineage>
</organism>
<gene>
    <name evidence="2" type="ORF">SMRZ_LOCUS13183</name>
</gene>
<dbReference type="AlphaFoldDB" id="A0A183MAV9"/>
<evidence type="ECO:0000313" key="2">
    <source>
        <dbReference type="EMBL" id="VDP04345.1"/>
    </source>
</evidence>
<evidence type="ECO:0000256" key="1">
    <source>
        <dbReference type="SAM" id="MobiDB-lite"/>
    </source>
</evidence>